<evidence type="ECO:0000313" key="2">
    <source>
        <dbReference type="Proteomes" id="UP000054771"/>
    </source>
</evidence>
<dbReference type="Proteomes" id="UP000054771">
    <property type="component" value="Unassembled WGS sequence"/>
</dbReference>
<dbReference type="OrthoDB" id="1577640at2759"/>
<sequence length="385" mass="44266">MAGTEIARAQQKLLRLFMNGEGAYLDNLPDGNTILHEIVRWQVYSHHWDNNSWVLWRGLIKTMLQTGLSPNQTNSYGATPADLMVYYFDNTCQQQAALDICSDLLNDGGYMTHRALDWRHQPNLLNAAYYLTRGDLRWNDTLWRDYSIPLVWSLCDRDELQDIDLPKELQPLIYRSRNLLVSLLKDDSDFQTWVESYTQWPPGLSLLLEYGYTPTETCAVRACEADCEESLKLLISTGGFAIGHSVLEVAAKQDNPAISKLVVQALADRRRQLRVLADNYLPDEMNSRHATRSDCLLDIEAYDVYQLLKEKIVGIEDLEMQFGWTVYDHIGANLDLAELLWNTGFQNVDSEQVLQDSPYGLMVDHATLQPQHLFDEIKLVYHKRC</sequence>
<evidence type="ECO:0000313" key="1">
    <source>
        <dbReference type="EMBL" id="CEL10821.1"/>
    </source>
</evidence>
<protein>
    <submittedName>
        <fullName evidence="1">Uncharacterized protein</fullName>
    </submittedName>
</protein>
<keyword evidence="2" id="KW-1185">Reference proteome</keyword>
<accession>A0A0U4ZMV7</accession>
<gene>
    <name evidence="1" type="ORF">ASPCAL13930</name>
</gene>
<proteinExistence type="predicted"/>
<dbReference type="Gene3D" id="1.25.40.20">
    <property type="entry name" value="Ankyrin repeat-containing domain"/>
    <property type="match status" value="1"/>
</dbReference>
<dbReference type="EMBL" id="CDMC01000021">
    <property type="protein sequence ID" value="CEL10821.1"/>
    <property type="molecule type" value="Genomic_DNA"/>
</dbReference>
<organism evidence="1 2">
    <name type="scientific">Aspergillus calidoustus</name>
    <dbReference type="NCBI Taxonomy" id="454130"/>
    <lineage>
        <taxon>Eukaryota</taxon>
        <taxon>Fungi</taxon>
        <taxon>Dikarya</taxon>
        <taxon>Ascomycota</taxon>
        <taxon>Pezizomycotina</taxon>
        <taxon>Eurotiomycetes</taxon>
        <taxon>Eurotiomycetidae</taxon>
        <taxon>Eurotiales</taxon>
        <taxon>Aspergillaceae</taxon>
        <taxon>Aspergillus</taxon>
        <taxon>Aspergillus subgen. Nidulantes</taxon>
    </lineage>
</organism>
<reference evidence="2" key="1">
    <citation type="journal article" date="2016" name="Genome Announc.">
        <title>Draft genome sequences of fungus Aspergillus calidoustus.</title>
        <authorList>
            <person name="Horn F."/>
            <person name="Linde J."/>
            <person name="Mattern D.J."/>
            <person name="Walther G."/>
            <person name="Guthke R."/>
            <person name="Scherlach K."/>
            <person name="Martin K."/>
            <person name="Brakhage A.A."/>
            <person name="Petzke L."/>
            <person name="Valiante V."/>
        </authorList>
    </citation>
    <scope>NUCLEOTIDE SEQUENCE [LARGE SCALE GENOMIC DNA]</scope>
    <source>
        <strain evidence="2">SF006504</strain>
    </source>
</reference>
<name>A0A0U4ZMV7_ASPCI</name>
<dbReference type="InterPro" id="IPR036770">
    <property type="entry name" value="Ankyrin_rpt-contain_sf"/>
</dbReference>
<dbReference type="AlphaFoldDB" id="A0A0U4ZMV7"/>